<protein>
    <submittedName>
        <fullName evidence="2">Uncharacterized protein</fullName>
    </submittedName>
</protein>
<reference evidence="2" key="2">
    <citation type="submission" date="2020-10" db="EMBL/GenBank/DDBJ databases">
        <authorList>
            <person name="Cooper E.A."/>
            <person name="Brenton Z.W."/>
            <person name="Flinn B.S."/>
            <person name="Jenkins J."/>
            <person name="Shu S."/>
            <person name="Flowers D."/>
            <person name="Luo F."/>
            <person name="Wang Y."/>
            <person name="Xia P."/>
            <person name="Barry K."/>
            <person name="Daum C."/>
            <person name="Lipzen A."/>
            <person name="Yoshinaga Y."/>
            <person name="Schmutz J."/>
            <person name="Saski C."/>
            <person name="Vermerris W."/>
            <person name="Kresovich S."/>
        </authorList>
    </citation>
    <scope>NUCLEOTIDE SEQUENCE</scope>
</reference>
<dbReference type="AlphaFoldDB" id="A0A921Q741"/>
<organism evidence="2 3">
    <name type="scientific">Sorghum bicolor</name>
    <name type="common">Sorghum</name>
    <name type="synonym">Sorghum vulgare</name>
    <dbReference type="NCBI Taxonomy" id="4558"/>
    <lineage>
        <taxon>Eukaryota</taxon>
        <taxon>Viridiplantae</taxon>
        <taxon>Streptophyta</taxon>
        <taxon>Embryophyta</taxon>
        <taxon>Tracheophyta</taxon>
        <taxon>Spermatophyta</taxon>
        <taxon>Magnoliopsida</taxon>
        <taxon>Liliopsida</taxon>
        <taxon>Poales</taxon>
        <taxon>Poaceae</taxon>
        <taxon>PACMAD clade</taxon>
        <taxon>Panicoideae</taxon>
        <taxon>Andropogonodae</taxon>
        <taxon>Andropogoneae</taxon>
        <taxon>Sorghinae</taxon>
        <taxon>Sorghum</taxon>
    </lineage>
</organism>
<feature type="region of interest" description="Disordered" evidence="1">
    <location>
        <begin position="1"/>
        <end position="95"/>
    </location>
</feature>
<accession>A0A921Q741</accession>
<comment type="caution">
    <text evidence="2">The sequence shown here is derived from an EMBL/GenBank/DDBJ whole genome shotgun (WGS) entry which is preliminary data.</text>
</comment>
<evidence type="ECO:0000313" key="2">
    <source>
        <dbReference type="EMBL" id="KAG0516333.1"/>
    </source>
</evidence>
<reference evidence="2" key="1">
    <citation type="journal article" date="2019" name="BMC Genomics">
        <title>A new reference genome for Sorghum bicolor reveals high levels of sequence similarity between sweet and grain genotypes: implications for the genetics of sugar metabolism.</title>
        <authorList>
            <person name="Cooper E.A."/>
            <person name="Brenton Z.W."/>
            <person name="Flinn B.S."/>
            <person name="Jenkins J."/>
            <person name="Shu S."/>
            <person name="Flowers D."/>
            <person name="Luo F."/>
            <person name="Wang Y."/>
            <person name="Xia P."/>
            <person name="Barry K."/>
            <person name="Daum C."/>
            <person name="Lipzen A."/>
            <person name="Yoshinaga Y."/>
            <person name="Schmutz J."/>
            <person name="Saski C."/>
            <person name="Vermerris W."/>
            <person name="Kresovich S."/>
        </authorList>
    </citation>
    <scope>NUCLEOTIDE SEQUENCE</scope>
</reference>
<dbReference type="EMBL" id="CM027689">
    <property type="protein sequence ID" value="KAG0516333.1"/>
    <property type="molecule type" value="Genomic_DNA"/>
</dbReference>
<name>A0A921Q741_SORBI</name>
<dbReference type="Proteomes" id="UP000807115">
    <property type="component" value="Chromosome 10"/>
</dbReference>
<sequence length="126" mass="13191">MLLSRPPASLRRHHLPSHPPLPGRPAPSTLRRRRPRGTSSSSASSSLATASGGSGQAQVAAAAAASVTNSSRQERGAAAGGGADRWLRRGGRGGPRWLQHMYLTRLMDSSPIAVKVYGCCSRGSYC</sequence>
<evidence type="ECO:0000256" key="1">
    <source>
        <dbReference type="SAM" id="MobiDB-lite"/>
    </source>
</evidence>
<proteinExistence type="predicted"/>
<gene>
    <name evidence="2" type="ORF">BDA96_10G353000</name>
</gene>
<evidence type="ECO:0000313" key="3">
    <source>
        <dbReference type="Proteomes" id="UP000807115"/>
    </source>
</evidence>
<feature type="compositionally biased region" description="Low complexity" evidence="1">
    <location>
        <begin position="37"/>
        <end position="71"/>
    </location>
</feature>